<dbReference type="EMBL" id="UGHK01000002">
    <property type="protein sequence ID" value="STO71056.1"/>
    <property type="molecule type" value="Genomic_DNA"/>
</dbReference>
<evidence type="ECO:0000313" key="3">
    <source>
        <dbReference type="EMBL" id="STO71056.1"/>
    </source>
</evidence>
<dbReference type="Proteomes" id="UP000254465">
    <property type="component" value="Unassembled WGS sequence"/>
</dbReference>
<dbReference type="AlphaFoldDB" id="A0A377I6Y5"/>
<evidence type="ECO:0000259" key="2">
    <source>
        <dbReference type="Pfam" id="PF07484"/>
    </source>
</evidence>
<gene>
    <name evidence="3" type="ORF">NCTC11296_00951</name>
</gene>
<dbReference type="Pfam" id="PF03406">
    <property type="entry name" value="Phage_fiber_2"/>
    <property type="match status" value="1"/>
</dbReference>
<organism evidence="3 4">
    <name type="scientific">Avibacterium paragallinarum</name>
    <name type="common">Haemophilus gallinarum</name>
    <dbReference type="NCBI Taxonomy" id="728"/>
    <lineage>
        <taxon>Bacteria</taxon>
        <taxon>Pseudomonadati</taxon>
        <taxon>Pseudomonadota</taxon>
        <taxon>Gammaproteobacteria</taxon>
        <taxon>Pasteurellales</taxon>
        <taxon>Pasteurellaceae</taxon>
        <taxon>Avibacterium</taxon>
    </lineage>
</organism>
<evidence type="ECO:0000313" key="4">
    <source>
        <dbReference type="Proteomes" id="UP000254465"/>
    </source>
</evidence>
<dbReference type="GO" id="GO:0046718">
    <property type="term" value="P:symbiont entry into host cell"/>
    <property type="evidence" value="ECO:0007669"/>
    <property type="project" value="InterPro"/>
</dbReference>
<dbReference type="SUPFAM" id="SSF88874">
    <property type="entry name" value="Receptor-binding domain of short tail fibre protein gp12"/>
    <property type="match status" value="2"/>
</dbReference>
<dbReference type="InterPro" id="IPR005068">
    <property type="entry name" value="Phage_lambda_Stf-r2"/>
</dbReference>
<dbReference type="InterPro" id="IPR037053">
    <property type="entry name" value="Phage_tail_collar_dom_sf"/>
</dbReference>
<name>A0A377I6Y5_AVIPA</name>
<dbReference type="GO" id="GO:0019062">
    <property type="term" value="P:virion attachment to host cell"/>
    <property type="evidence" value="ECO:0007669"/>
    <property type="project" value="InterPro"/>
</dbReference>
<feature type="region of interest" description="Disordered" evidence="1">
    <location>
        <begin position="1"/>
        <end position="26"/>
    </location>
</feature>
<protein>
    <submittedName>
        <fullName evidence="3">Phage tail collar domain-containing protein</fullName>
    </submittedName>
</protein>
<dbReference type="RefSeq" id="WP_021724071.1">
    <property type="nucleotide sequence ID" value="NZ_UGHK01000002.1"/>
</dbReference>
<proteinExistence type="predicted"/>
<accession>A0A377I6Y5</accession>
<evidence type="ECO:0000256" key="1">
    <source>
        <dbReference type="SAM" id="MobiDB-lite"/>
    </source>
</evidence>
<dbReference type="Pfam" id="PF07484">
    <property type="entry name" value="Collar"/>
    <property type="match status" value="1"/>
</dbReference>
<feature type="compositionally biased region" description="Basic and acidic residues" evidence="1">
    <location>
        <begin position="1"/>
        <end position="17"/>
    </location>
</feature>
<reference evidence="3 4" key="1">
    <citation type="submission" date="2018-06" db="EMBL/GenBank/DDBJ databases">
        <authorList>
            <consortium name="Pathogen Informatics"/>
            <person name="Doyle S."/>
        </authorList>
    </citation>
    <scope>NUCLEOTIDE SEQUENCE [LARGE SCALE GENOMIC DNA]</scope>
    <source>
        <strain evidence="3 4">NCTC11296</strain>
    </source>
</reference>
<dbReference type="CDD" id="cd19958">
    <property type="entry name" value="pyocin_knob"/>
    <property type="match status" value="1"/>
</dbReference>
<dbReference type="Gene3D" id="3.90.1340.10">
    <property type="entry name" value="Phage tail collar domain"/>
    <property type="match status" value="2"/>
</dbReference>
<sequence>MKDLLPKIDSQDGEFHNGDPASGTQGTRVTAEWLNNVQAHLRDVGEEVKYLLLQAGLTPIPSKNTQIYEAIMAVINANRRNGNTTQKGEIQLTDSINMASSVFGASALAVKTAFDKAERAYHLAESKQSPATTLAGYGIGDFKVGTSTGDANDCKIDGNYYFASGQNLPSAGEWHIEVISGGQNNAIRQIARKANESKVQTRYFNGTSWSAWKEVGGDGVPVGSVVAFPSAVQNPHGFLRCDGSTFGRTTYPALYQALGVNTLPDLRRSDVGMTAYFATDNIPEGWIAFDDIEEQVSEQAYPELYRHLVAKYGSLSAVPKAKDRFIRNAGALLAVGEVQQDALQDHFHYIPTEAGGDYQAEKGITIVIHDSDTTNVVPGAFKPAQKGRVQANNVAVADGARAKTYLASTKDTTEKDTRTAEETRPKSLVLKLCIKAQNTLDGVQFWIKAFGEIANAGQLDASRLAQDIQEVKAKKADVLHTHTASDITDFDTGVDNRIAQLFTYQKIGDFEVRKYPDGTMIQTYTIRQNDLYEWFEKSFNWAIAFVDTPLIFSKVTTSIGGSHNAGVNILTKSNNATCYYHEYEHGGSNQGNVRIQFLAIGRWK</sequence>
<feature type="domain" description="Phage tail collar" evidence="2">
    <location>
        <begin position="223"/>
        <end position="267"/>
    </location>
</feature>
<dbReference type="InterPro" id="IPR011083">
    <property type="entry name" value="Phage_tail_collar_dom"/>
</dbReference>